<name>A0A841M9G8_9HYPH</name>
<dbReference type="AlphaFoldDB" id="A0A841M9G8"/>
<evidence type="ECO:0000259" key="6">
    <source>
        <dbReference type="Pfam" id="PF12802"/>
    </source>
</evidence>
<dbReference type="InterPro" id="IPR037171">
    <property type="entry name" value="NagB/RpiA_transferase-like"/>
</dbReference>
<dbReference type="Gene3D" id="1.10.10.10">
    <property type="entry name" value="Winged helix-like DNA-binding domain superfamily/Winged helix DNA-binding domain"/>
    <property type="match status" value="1"/>
</dbReference>
<dbReference type="InterPro" id="IPR013324">
    <property type="entry name" value="RNA_pol_sigma_r3/r4-like"/>
</dbReference>
<dbReference type="SUPFAM" id="SSF88659">
    <property type="entry name" value="Sigma3 and sigma4 domains of RNA polymerase sigma factors"/>
    <property type="match status" value="1"/>
</dbReference>
<dbReference type="Gene3D" id="3.40.50.1360">
    <property type="match status" value="1"/>
</dbReference>
<dbReference type="InterPro" id="IPR051054">
    <property type="entry name" value="SorC_transcr_regulators"/>
</dbReference>
<dbReference type="Pfam" id="PF04198">
    <property type="entry name" value="Sugar-bind"/>
    <property type="match status" value="1"/>
</dbReference>
<dbReference type="RefSeq" id="WP_184224238.1">
    <property type="nucleotide sequence ID" value="NZ_JACIIU010000018.1"/>
</dbReference>
<comment type="caution">
    <text evidence="7">The sequence shown here is derived from an EMBL/GenBank/DDBJ whole genome shotgun (WGS) entry which is preliminary data.</text>
</comment>
<dbReference type="InterPro" id="IPR036388">
    <property type="entry name" value="WH-like_DNA-bd_sf"/>
</dbReference>
<sequence>MSAAPINRPDIDLKSDDAVARAGWLYYAGGMTQDQIAAEMGISRQRAQRLVSRAVANGLIKVRLEHPLAACLELEARLRDRYGLIECRVAPMLGTSADPARVIAAAAASLFEKVLARAEPQVIGVGTGRALRAMSDELQEGTCDRHRLVSLIGNISIDGSATMFEVILYIASRLNAPHYPMPVPVISSTREERDAFLALKPVQAVHRLGRKADAIFVGIGQMNNQAPLFLDGFVSEQELSEVRSLGGIGEVAGHIYDANGHYIDSEIHGRMAGIRVEPGLERLAVGIAAGASKIDAIRGALNGRIINGLVTDEATATALL</sequence>
<accession>A0A841M9G8</accession>
<dbReference type="Proteomes" id="UP000555393">
    <property type="component" value="Unassembled WGS sequence"/>
</dbReference>
<dbReference type="GO" id="GO:0030246">
    <property type="term" value="F:carbohydrate binding"/>
    <property type="evidence" value="ECO:0007669"/>
    <property type="project" value="InterPro"/>
</dbReference>
<protein>
    <submittedName>
        <fullName evidence="7">DNA-binding transcriptional regulator LsrR (DeoR family)</fullName>
    </submittedName>
</protein>
<feature type="domain" description="Sugar-binding" evidence="5">
    <location>
        <begin position="67"/>
        <end position="320"/>
    </location>
</feature>
<reference evidence="7 8" key="1">
    <citation type="submission" date="2020-08" db="EMBL/GenBank/DDBJ databases">
        <title>Genomic Encyclopedia of Type Strains, Phase IV (KMG-IV): sequencing the most valuable type-strain genomes for metagenomic binning, comparative biology and taxonomic classification.</title>
        <authorList>
            <person name="Goeker M."/>
        </authorList>
    </citation>
    <scope>NUCLEOTIDE SEQUENCE [LARGE SCALE GENOMIC DNA]</scope>
    <source>
        <strain evidence="7 8">DSM 22336</strain>
    </source>
</reference>
<organism evidence="7 8">
    <name type="scientific">Paenochrobactrum gallinarii</name>
    <dbReference type="NCBI Taxonomy" id="643673"/>
    <lineage>
        <taxon>Bacteria</taxon>
        <taxon>Pseudomonadati</taxon>
        <taxon>Pseudomonadota</taxon>
        <taxon>Alphaproteobacteria</taxon>
        <taxon>Hyphomicrobiales</taxon>
        <taxon>Brucellaceae</taxon>
        <taxon>Paenochrobactrum</taxon>
    </lineage>
</organism>
<evidence type="ECO:0000256" key="2">
    <source>
        <dbReference type="ARBA" id="ARBA00023015"/>
    </source>
</evidence>
<feature type="domain" description="HTH marR-type" evidence="6">
    <location>
        <begin position="23"/>
        <end position="63"/>
    </location>
</feature>
<dbReference type="Pfam" id="PF12802">
    <property type="entry name" value="MarR_2"/>
    <property type="match status" value="1"/>
</dbReference>
<keyword evidence="8" id="KW-1185">Reference proteome</keyword>
<dbReference type="EMBL" id="JACIIU010000018">
    <property type="protein sequence ID" value="MBB6262184.1"/>
    <property type="molecule type" value="Genomic_DNA"/>
</dbReference>
<gene>
    <name evidence="7" type="ORF">FHS77_002756</name>
</gene>
<dbReference type="InterPro" id="IPR000835">
    <property type="entry name" value="HTH_MarR-typ"/>
</dbReference>
<proteinExistence type="inferred from homology"/>
<evidence type="ECO:0000259" key="5">
    <source>
        <dbReference type="Pfam" id="PF04198"/>
    </source>
</evidence>
<keyword evidence="2" id="KW-0805">Transcription regulation</keyword>
<comment type="similarity">
    <text evidence="1">Belongs to the SorC transcriptional regulatory family.</text>
</comment>
<evidence type="ECO:0000313" key="8">
    <source>
        <dbReference type="Proteomes" id="UP000555393"/>
    </source>
</evidence>
<dbReference type="PANTHER" id="PTHR34294">
    <property type="entry name" value="TRANSCRIPTIONAL REGULATOR-RELATED"/>
    <property type="match status" value="1"/>
</dbReference>
<dbReference type="SUPFAM" id="SSF100950">
    <property type="entry name" value="NagB/RpiA/CoA transferase-like"/>
    <property type="match status" value="1"/>
</dbReference>
<evidence type="ECO:0000256" key="4">
    <source>
        <dbReference type="ARBA" id="ARBA00023163"/>
    </source>
</evidence>
<dbReference type="GO" id="GO:0003700">
    <property type="term" value="F:DNA-binding transcription factor activity"/>
    <property type="evidence" value="ECO:0007669"/>
    <property type="project" value="InterPro"/>
</dbReference>
<dbReference type="PANTHER" id="PTHR34294:SF1">
    <property type="entry name" value="TRANSCRIPTIONAL REGULATOR LSRR"/>
    <property type="match status" value="1"/>
</dbReference>
<keyword evidence="3 7" id="KW-0238">DNA-binding</keyword>
<dbReference type="GO" id="GO:0003677">
    <property type="term" value="F:DNA binding"/>
    <property type="evidence" value="ECO:0007669"/>
    <property type="project" value="UniProtKB-KW"/>
</dbReference>
<evidence type="ECO:0000256" key="3">
    <source>
        <dbReference type="ARBA" id="ARBA00023125"/>
    </source>
</evidence>
<evidence type="ECO:0000313" key="7">
    <source>
        <dbReference type="EMBL" id="MBB6262184.1"/>
    </source>
</evidence>
<evidence type="ECO:0000256" key="1">
    <source>
        <dbReference type="ARBA" id="ARBA00010466"/>
    </source>
</evidence>
<dbReference type="InterPro" id="IPR007324">
    <property type="entry name" value="Sugar-bd_dom_put"/>
</dbReference>
<keyword evidence="4" id="KW-0804">Transcription</keyword>